<protein>
    <recommendedName>
        <fullName evidence="3">histidine kinase</fullName>
        <ecNumber evidence="3">2.7.13.3</ecNumber>
    </recommendedName>
</protein>
<keyword evidence="4" id="KW-0597">Phosphoprotein</keyword>
<dbReference type="GO" id="GO:0005886">
    <property type="term" value="C:plasma membrane"/>
    <property type="evidence" value="ECO:0007669"/>
    <property type="project" value="TreeGrafter"/>
</dbReference>
<dbReference type="InterPro" id="IPR005467">
    <property type="entry name" value="His_kinase_dom"/>
</dbReference>
<comment type="subcellular location">
    <subcellularLocation>
        <location evidence="2">Membrane</location>
    </subcellularLocation>
</comment>
<keyword evidence="8 12" id="KW-1133">Transmembrane helix</keyword>
<dbReference type="SUPFAM" id="SSF158472">
    <property type="entry name" value="HAMP domain-like"/>
    <property type="match status" value="1"/>
</dbReference>
<evidence type="ECO:0000256" key="4">
    <source>
        <dbReference type="ARBA" id="ARBA00022553"/>
    </source>
</evidence>
<dbReference type="GO" id="GO:0000155">
    <property type="term" value="F:phosphorelay sensor kinase activity"/>
    <property type="evidence" value="ECO:0007669"/>
    <property type="project" value="InterPro"/>
</dbReference>
<evidence type="ECO:0000259" key="14">
    <source>
        <dbReference type="PROSITE" id="PS50885"/>
    </source>
</evidence>
<evidence type="ECO:0000256" key="9">
    <source>
        <dbReference type="ARBA" id="ARBA00023012"/>
    </source>
</evidence>
<dbReference type="SMART" id="SM00304">
    <property type="entry name" value="HAMP"/>
    <property type="match status" value="1"/>
</dbReference>
<dbReference type="Pfam" id="PF00512">
    <property type="entry name" value="HisKA"/>
    <property type="match status" value="1"/>
</dbReference>
<evidence type="ECO:0000256" key="3">
    <source>
        <dbReference type="ARBA" id="ARBA00012438"/>
    </source>
</evidence>
<dbReference type="Gene3D" id="6.10.340.10">
    <property type="match status" value="1"/>
</dbReference>
<dbReference type="InterPro" id="IPR004358">
    <property type="entry name" value="Sig_transdc_His_kin-like_C"/>
</dbReference>
<dbReference type="AlphaFoldDB" id="A0A6J6HFP5"/>
<name>A0A6J6HFP5_9ZZZZ</name>
<dbReference type="CDD" id="cd06225">
    <property type="entry name" value="HAMP"/>
    <property type="match status" value="1"/>
</dbReference>
<keyword evidence="11" id="KW-0175">Coiled coil</keyword>
<dbReference type="SUPFAM" id="SSF55874">
    <property type="entry name" value="ATPase domain of HSP90 chaperone/DNA topoisomerase II/histidine kinase"/>
    <property type="match status" value="1"/>
</dbReference>
<dbReference type="SMART" id="SM00387">
    <property type="entry name" value="HATPase_c"/>
    <property type="match status" value="1"/>
</dbReference>
<dbReference type="CDD" id="cd00082">
    <property type="entry name" value="HisKA"/>
    <property type="match status" value="1"/>
</dbReference>
<feature type="domain" description="HAMP" evidence="14">
    <location>
        <begin position="175"/>
        <end position="227"/>
    </location>
</feature>
<evidence type="ECO:0000313" key="15">
    <source>
        <dbReference type="EMBL" id="CAB4612512.1"/>
    </source>
</evidence>
<dbReference type="InterPro" id="IPR050428">
    <property type="entry name" value="TCS_sensor_his_kinase"/>
</dbReference>
<feature type="coiled-coil region" evidence="11">
    <location>
        <begin position="244"/>
        <end position="271"/>
    </location>
</feature>
<gene>
    <name evidence="15" type="ORF">UFOPK1826_01359</name>
</gene>
<dbReference type="Gene3D" id="1.10.287.130">
    <property type="match status" value="1"/>
</dbReference>
<evidence type="ECO:0000256" key="1">
    <source>
        <dbReference type="ARBA" id="ARBA00000085"/>
    </source>
</evidence>
<dbReference type="PANTHER" id="PTHR45436">
    <property type="entry name" value="SENSOR HISTIDINE KINASE YKOH"/>
    <property type="match status" value="1"/>
</dbReference>
<feature type="domain" description="Histidine kinase" evidence="13">
    <location>
        <begin position="235"/>
        <end position="444"/>
    </location>
</feature>
<keyword evidence="10 12" id="KW-0472">Membrane</keyword>
<reference evidence="15" key="1">
    <citation type="submission" date="2020-05" db="EMBL/GenBank/DDBJ databases">
        <authorList>
            <person name="Chiriac C."/>
            <person name="Salcher M."/>
            <person name="Ghai R."/>
            <person name="Kavagutti S V."/>
        </authorList>
    </citation>
    <scope>NUCLEOTIDE SEQUENCE</scope>
</reference>
<dbReference type="Gene3D" id="3.30.565.10">
    <property type="entry name" value="Histidine kinase-like ATPase, C-terminal domain"/>
    <property type="match status" value="1"/>
</dbReference>
<evidence type="ECO:0000256" key="8">
    <source>
        <dbReference type="ARBA" id="ARBA00022989"/>
    </source>
</evidence>
<keyword evidence="6 12" id="KW-0812">Transmembrane</keyword>
<dbReference type="Pfam" id="PF00672">
    <property type="entry name" value="HAMP"/>
    <property type="match status" value="1"/>
</dbReference>
<keyword evidence="5" id="KW-0808">Transferase</keyword>
<evidence type="ECO:0000256" key="12">
    <source>
        <dbReference type="SAM" id="Phobius"/>
    </source>
</evidence>
<feature type="transmembrane region" description="Helical" evidence="12">
    <location>
        <begin position="155"/>
        <end position="173"/>
    </location>
</feature>
<evidence type="ECO:0000256" key="5">
    <source>
        <dbReference type="ARBA" id="ARBA00022679"/>
    </source>
</evidence>
<dbReference type="InterPro" id="IPR003661">
    <property type="entry name" value="HisK_dim/P_dom"/>
</dbReference>
<dbReference type="PRINTS" id="PR00344">
    <property type="entry name" value="BCTRLSENSOR"/>
</dbReference>
<evidence type="ECO:0000256" key="2">
    <source>
        <dbReference type="ARBA" id="ARBA00004370"/>
    </source>
</evidence>
<accession>A0A6J6HFP5</accession>
<comment type="catalytic activity">
    <reaction evidence="1">
        <text>ATP + protein L-histidine = ADP + protein N-phospho-L-histidine.</text>
        <dbReference type="EC" id="2.7.13.3"/>
    </reaction>
</comment>
<dbReference type="EC" id="2.7.13.3" evidence="3"/>
<dbReference type="SMART" id="SM00388">
    <property type="entry name" value="HisKA"/>
    <property type="match status" value="1"/>
</dbReference>
<dbReference type="SUPFAM" id="SSF47384">
    <property type="entry name" value="Homodimeric domain of signal transducing histidine kinase"/>
    <property type="match status" value="1"/>
</dbReference>
<keyword evidence="9" id="KW-0902">Two-component regulatory system</keyword>
<dbReference type="PANTHER" id="PTHR45436:SF5">
    <property type="entry name" value="SENSOR HISTIDINE KINASE TRCS"/>
    <property type="match status" value="1"/>
</dbReference>
<dbReference type="PROSITE" id="PS50885">
    <property type="entry name" value="HAMP"/>
    <property type="match status" value="1"/>
</dbReference>
<evidence type="ECO:0000256" key="10">
    <source>
        <dbReference type="ARBA" id="ARBA00023136"/>
    </source>
</evidence>
<dbReference type="CDD" id="cd00075">
    <property type="entry name" value="HATPase"/>
    <property type="match status" value="1"/>
</dbReference>
<proteinExistence type="predicted"/>
<dbReference type="InterPro" id="IPR003660">
    <property type="entry name" value="HAMP_dom"/>
</dbReference>
<dbReference type="Pfam" id="PF02518">
    <property type="entry name" value="HATPase_c"/>
    <property type="match status" value="1"/>
</dbReference>
<evidence type="ECO:0000256" key="6">
    <source>
        <dbReference type="ARBA" id="ARBA00022692"/>
    </source>
</evidence>
<evidence type="ECO:0000259" key="13">
    <source>
        <dbReference type="PROSITE" id="PS50109"/>
    </source>
</evidence>
<dbReference type="InterPro" id="IPR036890">
    <property type="entry name" value="HATPase_C_sf"/>
</dbReference>
<keyword evidence="7" id="KW-0418">Kinase</keyword>
<organism evidence="15">
    <name type="scientific">freshwater metagenome</name>
    <dbReference type="NCBI Taxonomy" id="449393"/>
    <lineage>
        <taxon>unclassified sequences</taxon>
        <taxon>metagenomes</taxon>
        <taxon>ecological metagenomes</taxon>
    </lineage>
</organism>
<sequence length="454" mass="49789">MILYFSLASFAAALALSIVTYASTRTYLLRQRTEFATRQAFNNAQLVRTVISLNSSDAGDLMSNIRSERGGYAVLHLGESDSFYPQEPLRFTQSNMPTQFVAKTLSGVTGRQRFLFNGEPYEAVGVNIKAIDAQYFEAFPLNDVARTLATIRNTLTLGVLLITLTAGLLGLSISNRVLRPLRRVTSVATDIASGGLDIRLADETDPELARLATSFNNMVDAVQSRIQRETRFASDVSHELRSPVTALAAAIEVLQARRDELSERNRQAFDIIATQVHRFDRTVLDLLELSRLDAGAGATSEETIHLAKFVQQVAARHGFSEVNFTTTLDLSDETVLDRRRIERIVLNLLENARDHAGGATAILVTGDQSEFLISIEDQGVGVAQSERDRIFERFARGTSSRNSTGSGLGLAIVQEHARALHGKAWVETSSSGGARFMVSIARKLPTEANEAKLL</sequence>
<dbReference type="InterPro" id="IPR036097">
    <property type="entry name" value="HisK_dim/P_sf"/>
</dbReference>
<dbReference type="InterPro" id="IPR003594">
    <property type="entry name" value="HATPase_dom"/>
</dbReference>
<evidence type="ECO:0000256" key="7">
    <source>
        <dbReference type="ARBA" id="ARBA00022777"/>
    </source>
</evidence>
<evidence type="ECO:0000256" key="11">
    <source>
        <dbReference type="SAM" id="Coils"/>
    </source>
</evidence>
<dbReference type="PROSITE" id="PS50109">
    <property type="entry name" value="HIS_KIN"/>
    <property type="match status" value="1"/>
</dbReference>
<dbReference type="EMBL" id="CAEZUN010000213">
    <property type="protein sequence ID" value="CAB4612512.1"/>
    <property type="molecule type" value="Genomic_DNA"/>
</dbReference>